<dbReference type="InterPro" id="IPR001932">
    <property type="entry name" value="PPM-type_phosphatase-like_dom"/>
</dbReference>
<dbReference type="PANTHER" id="PTHR35801">
    <property type="entry name" value="PHOSPHOSERINE PHOSPHATASE RSBX"/>
    <property type="match status" value="1"/>
</dbReference>
<dbReference type="InterPro" id="IPR036457">
    <property type="entry name" value="PPM-type-like_dom_sf"/>
</dbReference>
<reference evidence="3" key="1">
    <citation type="journal article" date="2019" name="Int. J. Syst. Evol. Microbiol.">
        <title>The Global Catalogue of Microorganisms (GCM) 10K type strain sequencing project: providing services to taxonomists for standard genome sequencing and annotation.</title>
        <authorList>
            <consortium name="The Broad Institute Genomics Platform"/>
            <consortium name="The Broad Institute Genome Sequencing Center for Infectious Disease"/>
            <person name="Wu L."/>
            <person name="Ma J."/>
        </authorList>
    </citation>
    <scope>NUCLEOTIDE SEQUENCE [LARGE SCALE GENOMIC DNA]</scope>
    <source>
        <strain evidence="3">JCM 16702</strain>
    </source>
</reference>
<dbReference type="PANTHER" id="PTHR35801:SF1">
    <property type="entry name" value="PHOSPHOSERINE PHOSPHATASE RSBX"/>
    <property type="match status" value="1"/>
</dbReference>
<feature type="domain" description="PPM-type phosphatase" evidence="1">
    <location>
        <begin position="182"/>
        <end position="304"/>
    </location>
</feature>
<sequence length="352" mass="36182">MVGPPGRTGVSRRMIVTAGWNLEVDDPSRIHGAETAARLAGLTAGLAARDVAACELAAVELATNLTRYADAGRLLINAFGPEPGMVQLVAVDKGPGIGDVGASMVDGYSTTGDSLGAGLGACRRIAAVFDLYSLPGQGTAVLVQIGRVDAAEPAVRVGGVVTPHPAETAIGDGWGAVRSGDLLTLAVVDGLGHGVKAADARHVALETVRRRPDAEPQGMLDELDAALRGTRGAAGAVAQVDTRSGGMRFGGVGNLTARLHRGPRVDVLVSRPGILGMGKRPRSYERGPVPWTDPGMLVVSTDGVGGWDLGRYPGVERRHPAIAAALIWRDAWRGTDDATVVVASRSPARGTA</sequence>
<keyword evidence="3" id="KW-1185">Reference proteome</keyword>
<organism evidence="2 3">
    <name type="scientific">Actinomadura miaoliensis</name>
    <dbReference type="NCBI Taxonomy" id="430685"/>
    <lineage>
        <taxon>Bacteria</taxon>
        <taxon>Bacillati</taxon>
        <taxon>Actinomycetota</taxon>
        <taxon>Actinomycetes</taxon>
        <taxon>Streptosporangiales</taxon>
        <taxon>Thermomonosporaceae</taxon>
        <taxon>Actinomadura</taxon>
    </lineage>
</organism>
<comment type="caution">
    <text evidence="2">The sequence shown here is derived from an EMBL/GenBank/DDBJ whole genome shotgun (WGS) entry which is preliminary data.</text>
</comment>
<evidence type="ECO:0000259" key="1">
    <source>
        <dbReference type="Pfam" id="PF07228"/>
    </source>
</evidence>
<evidence type="ECO:0000313" key="2">
    <source>
        <dbReference type="EMBL" id="GAA4057742.1"/>
    </source>
</evidence>
<gene>
    <name evidence="2" type="ORF">GCM10022214_07300</name>
</gene>
<dbReference type="SUPFAM" id="SSF55874">
    <property type="entry name" value="ATPase domain of HSP90 chaperone/DNA topoisomerase II/histidine kinase"/>
    <property type="match status" value="1"/>
</dbReference>
<protein>
    <submittedName>
        <fullName evidence="2">SpoIIE family protein phosphatase</fullName>
    </submittedName>
</protein>
<proteinExistence type="predicted"/>
<accession>A0ABP7V1Y1</accession>
<dbReference type="SUPFAM" id="SSF81606">
    <property type="entry name" value="PP2C-like"/>
    <property type="match status" value="1"/>
</dbReference>
<dbReference type="Pfam" id="PF07228">
    <property type="entry name" value="SpoIIE"/>
    <property type="match status" value="1"/>
</dbReference>
<dbReference type="Gene3D" id="3.30.565.10">
    <property type="entry name" value="Histidine kinase-like ATPase, C-terminal domain"/>
    <property type="match status" value="1"/>
</dbReference>
<dbReference type="InterPro" id="IPR036890">
    <property type="entry name" value="HATPase_C_sf"/>
</dbReference>
<dbReference type="EMBL" id="BAAAZG010000001">
    <property type="protein sequence ID" value="GAA4057742.1"/>
    <property type="molecule type" value="Genomic_DNA"/>
</dbReference>
<evidence type="ECO:0000313" key="3">
    <source>
        <dbReference type="Proteomes" id="UP001500683"/>
    </source>
</evidence>
<name>A0ABP7V1Y1_9ACTN</name>
<dbReference type="InterPro" id="IPR039248">
    <property type="entry name" value="Ptase_RsbX"/>
</dbReference>
<dbReference type="Proteomes" id="UP001500683">
    <property type="component" value="Unassembled WGS sequence"/>
</dbReference>
<dbReference type="Gene3D" id="3.60.40.10">
    <property type="entry name" value="PPM-type phosphatase domain"/>
    <property type="match status" value="1"/>
</dbReference>